<gene>
    <name evidence="2" type="ORF">HIM_10583</name>
</gene>
<evidence type="ECO:0000313" key="3">
    <source>
        <dbReference type="Proteomes" id="UP000054481"/>
    </source>
</evidence>
<evidence type="ECO:0000313" key="2">
    <source>
        <dbReference type="EMBL" id="KJZ70032.1"/>
    </source>
</evidence>
<feature type="compositionally biased region" description="Basic and acidic residues" evidence="1">
    <location>
        <begin position="329"/>
        <end position="344"/>
    </location>
</feature>
<name>A0A0F7ZX35_9HYPO</name>
<accession>A0A0F7ZX35</accession>
<feature type="region of interest" description="Disordered" evidence="1">
    <location>
        <begin position="324"/>
        <end position="344"/>
    </location>
</feature>
<dbReference type="OrthoDB" id="4941385at2759"/>
<proteinExistence type="predicted"/>
<organism evidence="2 3">
    <name type="scientific">Hirsutella minnesotensis 3608</name>
    <dbReference type="NCBI Taxonomy" id="1043627"/>
    <lineage>
        <taxon>Eukaryota</taxon>
        <taxon>Fungi</taxon>
        <taxon>Dikarya</taxon>
        <taxon>Ascomycota</taxon>
        <taxon>Pezizomycotina</taxon>
        <taxon>Sordariomycetes</taxon>
        <taxon>Hypocreomycetidae</taxon>
        <taxon>Hypocreales</taxon>
        <taxon>Ophiocordycipitaceae</taxon>
        <taxon>Hirsutella</taxon>
    </lineage>
</organism>
<reference evidence="2 3" key="1">
    <citation type="journal article" date="2014" name="Genome Biol. Evol.">
        <title>Comparative genomics and transcriptomics analyses reveal divergent lifestyle features of nematode endoparasitic fungus Hirsutella minnesotensis.</title>
        <authorList>
            <person name="Lai Y."/>
            <person name="Liu K."/>
            <person name="Zhang X."/>
            <person name="Zhang X."/>
            <person name="Li K."/>
            <person name="Wang N."/>
            <person name="Shu C."/>
            <person name="Wu Y."/>
            <person name="Wang C."/>
            <person name="Bushley K.E."/>
            <person name="Xiang M."/>
            <person name="Liu X."/>
        </authorList>
    </citation>
    <scope>NUCLEOTIDE SEQUENCE [LARGE SCALE GENOMIC DNA]</scope>
    <source>
        <strain evidence="2 3">3608</strain>
    </source>
</reference>
<dbReference type="Proteomes" id="UP000054481">
    <property type="component" value="Unassembled WGS sequence"/>
</dbReference>
<keyword evidence="3" id="KW-1185">Reference proteome</keyword>
<protein>
    <submittedName>
        <fullName evidence="2">Uncharacterized protein</fullName>
    </submittedName>
</protein>
<dbReference type="EMBL" id="KQ030655">
    <property type="protein sequence ID" value="KJZ70032.1"/>
    <property type="molecule type" value="Genomic_DNA"/>
</dbReference>
<evidence type="ECO:0000256" key="1">
    <source>
        <dbReference type="SAM" id="MobiDB-lite"/>
    </source>
</evidence>
<sequence>MSLSIFESDPVLHVLRERALVFKEHATTQFFRRYLERHIFFEQNWIHGNEVPPVDYHDQTRFDNAIQELAPEHGPTTLVFRLTGQAKHGKASPRDIATAEHQAYALSWAYLHHWKGRIPSVWTMTYYGPCARLWACRFDDKKSGGMLEPFYPLDDAAGERGLYRDVRDYEDDFKWAFDYIKATPQPDPSSFHEAYQEDYTGFNVQSRTPNAADSEHVYRTDYAAYDAESVAAAGPSRNEEAGTSLPQVVNARDYMYLEIIKITIENDEERTKGVNEQGQPIRFPLGYWHPAMIVLDDRSQMPGYIAHTINHGHRYFTWVLQPKEASQGKGKEKGKGKGKEKARG</sequence>
<dbReference type="AlphaFoldDB" id="A0A0F7ZX35"/>